<dbReference type="GO" id="GO:0010181">
    <property type="term" value="F:FMN binding"/>
    <property type="evidence" value="ECO:0007669"/>
    <property type="project" value="InterPro"/>
</dbReference>
<dbReference type="EMBL" id="JACHHU010000019">
    <property type="protein sequence ID" value="MBB6543769.1"/>
    <property type="molecule type" value="Genomic_DNA"/>
</dbReference>
<proteinExistence type="inferred from homology"/>
<dbReference type="SUPFAM" id="SSF50475">
    <property type="entry name" value="FMN-binding split barrel"/>
    <property type="match status" value="1"/>
</dbReference>
<dbReference type="PANTHER" id="PTHR33798">
    <property type="entry name" value="FLAVOPROTEIN OXYGENASE"/>
    <property type="match status" value="1"/>
</dbReference>
<evidence type="ECO:0000256" key="2">
    <source>
        <dbReference type="ARBA" id="ARBA00022630"/>
    </source>
</evidence>
<evidence type="ECO:0000313" key="6">
    <source>
        <dbReference type="EMBL" id="MBB6543769.1"/>
    </source>
</evidence>
<evidence type="ECO:0000256" key="1">
    <source>
        <dbReference type="ARBA" id="ARBA00001917"/>
    </source>
</evidence>
<keyword evidence="7" id="KW-1185">Reference proteome</keyword>
<comment type="caution">
    <text evidence="6">The sequence shown here is derived from an EMBL/GenBank/DDBJ whole genome shotgun (WGS) entry which is preliminary data.</text>
</comment>
<dbReference type="Gene3D" id="2.30.110.10">
    <property type="entry name" value="Electron Transport, Fmn-binding Protein, Chain A"/>
    <property type="match status" value="1"/>
</dbReference>
<name>A0A7X0NI05_9GAMM</name>
<reference evidence="6 7" key="1">
    <citation type="submission" date="2020-08" db="EMBL/GenBank/DDBJ databases">
        <title>Genomic Encyclopedia of Type Strains, Phase IV (KMG-IV): sequencing the most valuable type-strain genomes for metagenomic binning, comparative biology and taxonomic classification.</title>
        <authorList>
            <person name="Goeker M."/>
        </authorList>
    </citation>
    <scope>NUCLEOTIDE SEQUENCE [LARGE SCALE GENOMIC DNA]</scope>
    <source>
        <strain evidence="6 7">DSM 26287</strain>
    </source>
</reference>
<evidence type="ECO:0000259" key="5">
    <source>
        <dbReference type="Pfam" id="PF01613"/>
    </source>
</evidence>
<comment type="cofactor">
    <cofactor evidence="1">
        <name>FMN</name>
        <dbReference type="ChEBI" id="CHEBI:58210"/>
    </cofactor>
</comment>
<feature type="domain" description="Flavin reductase like" evidence="5">
    <location>
        <begin position="26"/>
        <end position="165"/>
    </location>
</feature>
<evidence type="ECO:0000256" key="4">
    <source>
        <dbReference type="ARBA" id="ARBA00038054"/>
    </source>
</evidence>
<keyword evidence="2" id="KW-0285">Flavoprotein</keyword>
<comment type="similarity">
    <text evidence="4">Belongs to the flavoredoxin family.</text>
</comment>
<evidence type="ECO:0000256" key="3">
    <source>
        <dbReference type="ARBA" id="ARBA00022643"/>
    </source>
</evidence>
<dbReference type="InterPro" id="IPR002563">
    <property type="entry name" value="Flavin_Rdtase-like_dom"/>
</dbReference>
<dbReference type="Pfam" id="PF01613">
    <property type="entry name" value="Flavin_Reduct"/>
    <property type="match status" value="1"/>
</dbReference>
<dbReference type="AlphaFoldDB" id="A0A7X0NI05"/>
<protein>
    <submittedName>
        <fullName evidence="6">Flavin reductase (DIM6/NTAB) family NADH-FMN oxidoreductase RutF</fullName>
    </submittedName>
</protein>
<keyword evidence="3" id="KW-0288">FMN</keyword>
<organism evidence="6 7">
    <name type="scientific">Thalassotalea piscium</name>
    <dbReference type="NCBI Taxonomy" id="1230533"/>
    <lineage>
        <taxon>Bacteria</taxon>
        <taxon>Pseudomonadati</taxon>
        <taxon>Pseudomonadota</taxon>
        <taxon>Gammaproteobacteria</taxon>
        <taxon>Alteromonadales</taxon>
        <taxon>Colwelliaceae</taxon>
        <taxon>Thalassotalea</taxon>
    </lineage>
</organism>
<dbReference type="RefSeq" id="WP_385957068.1">
    <property type="nucleotide sequence ID" value="NZ_AP027362.1"/>
</dbReference>
<evidence type="ECO:0000313" key="7">
    <source>
        <dbReference type="Proteomes" id="UP000537141"/>
    </source>
</evidence>
<dbReference type="Proteomes" id="UP000537141">
    <property type="component" value="Unassembled WGS sequence"/>
</dbReference>
<dbReference type="PANTHER" id="PTHR33798:SF5">
    <property type="entry name" value="FLAVIN REDUCTASE LIKE DOMAIN-CONTAINING PROTEIN"/>
    <property type="match status" value="1"/>
</dbReference>
<dbReference type="GO" id="GO:0016646">
    <property type="term" value="F:oxidoreductase activity, acting on the CH-NH group of donors, NAD or NADP as acceptor"/>
    <property type="evidence" value="ECO:0007669"/>
    <property type="project" value="UniProtKB-ARBA"/>
</dbReference>
<dbReference type="InterPro" id="IPR012349">
    <property type="entry name" value="Split_barrel_FMN-bd"/>
</dbReference>
<gene>
    <name evidence="6" type="ORF">HNQ55_002291</name>
</gene>
<sequence length="215" mass="24063">MQHLDHQQIVAMPSRYRAQFINSLSGFKSANLIATANSMGQTNVAIFSSVVHLGASPALIGFIMRPDSVERHTLENIKQTQQYTINQVNDRFWQAAHQTSARYLRDECEFEQCGLSTTYLKGVTAPFVKESQLKYALTLKEILPISHNNTLLIIGEVTDVICKQSAIKNDGYIDIESLNTVTISGLDSYHISHRLSRLTYAKPHVTPNKISLNGE</sequence>
<accession>A0A7X0NI05</accession>